<name>A0AAV2VJ37_9VIBR</name>
<dbReference type="AlphaFoldDB" id="A0AAV2VJ37"/>
<evidence type="ECO:0000313" key="1">
    <source>
        <dbReference type="EMBL" id="CCO44672.1"/>
    </source>
</evidence>
<dbReference type="Proteomes" id="UP000018211">
    <property type="component" value="Unassembled WGS sequence"/>
</dbReference>
<sequence length="106" mass="12434">MTIQEGAWTLVDHDPLTGRMVWRTEQDGMTHFRTDYPVDAVIDDNERAFNESLHQRFGDGQRIASIPLNVYFEQLHEAHLQGDKQYLSQWLNDPNNRAFRTFKGKV</sequence>
<comment type="caution">
    <text evidence="1">The sequence shown here is derived from an EMBL/GenBank/DDBJ whole genome shotgun (WGS) entry which is preliminary data.</text>
</comment>
<reference evidence="1 2" key="1">
    <citation type="journal article" date="2013" name="ISME J.">
        <title>Comparative genomics of pathogenic lineages of Vibrio nigripulchritudo identifies virulence-associated traits.</title>
        <authorList>
            <person name="Goudenege D."/>
            <person name="Labreuche Y."/>
            <person name="Krin E."/>
            <person name="Ansquer D."/>
            <person name="Mangenot S."/>
            <person name="Calteau A."/>
            <person name="Medigue C."/>
            <person name="Mazel D."/>
            <person name="Polz M.F."/>
            <person name="Le Roux F."/>
        </authorList>
    </citation>
    <scope>NUCLEOTIDE SEQUENCE [LARGE SCALE GENOMIC DNA]</scope>
    <source>
        <strain evidence="1 2">SOn1</strain>
    </source>
</reference>
<evidence type="ECO:0000313" key="2">
    <source>
        <dbReference type="Proteomes" id="UP000018211"/>
    </source>
</evidence>
<proteinExistence type="predicted"/>
<dbReference type="EMBL" id="CAOF01000023">
    <property type="protein sequence ID" value="CCO44672.1"/>
    <property type="molecule type" value="Genomic_DNA"/>
</dbReference>
<organism evidence="1 2">
    <name type="scientific">Vibrio nigripulchritudo SOn1</name>
    <dbReference type="NCBI Taxonomy" id="1238450"/>
    <lineage>
        <taxon>Bacteria</taxon>
        <taxon>Pseudomonadati</taxon>
        <taxon>Pseudomonadota</taxon>
        <taxon>Gammaproteobacteria</taxon>
        <taxon>Vibrionales</taxon>
        <taxon>Vibrionaceae</taxon>
        <taxon>Vibrio</taxon>
    </lineage>
</organism>
<gene>
    <name evidence="1" type="ORF">VIBNISOn1_1190017</name>
</gene>
<accession>A0AAV2VJ37</accession>
<protein>
    <submittedName>
        <fullName evidence="1">Uncharacterized protein</fullName>
    </submittedName>
</protein>